<reference evidence="2" key="2">
    <citation type="submission" date="2019-06" db="EMBL/GenBank/DDBJ databases">
        <title>Genomics analysis of Aphanomyces spp. identifies a new class of oomycete effector associated with host adaptation.</title>
        <authorList>
            <person name="Gaulin E."/>
        </authorList>
    </citation>
    <scope>NUCLEOTIDE SEQUENCE</scope>
    <source>
        <strain evidence="2">CBS 578.67</strain>
    </source>
</reference>
<dbReference type="EMBL" id="CAADRA010005139">
    <property type="protein sequence ID" value="VFT85831.1"/>
    <property type="molecule type" value="Genomic_DNA"/>
</dbReference>
<dbReference type="OrthoDB" id="2021138at2759"/>
<gene>
    <name evidence="3" type="primary">Aste57867_8947</name>
    <name evidence="2" type="ORF">As57867_008912</name>
    <name evidence="3" type="ORF">ASTE57867_8947</name>
</gene>
<evidence type="ECO:0000313" key="4">
    <source>
        <dbReference type="Proteomes" id="UP000332933"/>
    </source>
</evidence>
<keyword evidence="1" id="KW-0472">Membrane</keyword>
<dbReference type="Gene3D" id="3.30.70.1230">
    <property type="entry name" value="Nucleotide cyclase"/>
    <property type="match status" value="1"/>
</dbReference>
<dbReference type="PANTHER" id="PTHR43081">
    <property type="entry name" value="ADENYLATE CYCLASE, TERMINAL-DIFFERENTIATION SPECIFIC-RELATED"/>
    <property type="match status" value="1"/>
</dbReference>
<dbReference type="InterPro" id="IPR050697">
    <property type="entry name" value="Adenylyl/Guanylyl_Cyclase_3/4"/>
</dbReference>
<evidence type="ECO:0000313" key="3">
    <source>
        <dbReference type="EMBL" id="VFT85831.1"/>
    </source>
</evidence>
<dbReference type="Proteomes" id="UP000332933">
    <property type="component" value="Unassembled WGS sequence"/>
</dbReference>
<protein>
    <submittedName>
        <fullName evidence="3">Aste57867_8947 protein</fullName>
    </submittedName>
</protein>
<dbReference type="SUPFAM" id="SSF55073">
    <property type="entry name" value="Nucleotide cyclase"/>
    <property type="match status" value="1"/>
</dbReference>
<reference evidence="3 4" key="1">
    <citation type="submission" date="2019-03" db="EMBL/GenBank/DDBJ databases">
        <authorList>
            <person name="Gaulin E."/>
            <person name="Dumas B."/>
        </authorList>
    </citation>
    <scope>NUCLEOTIDE SEQUENCE [LARGE SCALE GENOMIC DNA]</scope>
    <source>
        <strain evidence="3">CBS 568.67</strain>
    </source>
</reference>
<feature type="transmembrane region" description="Helical" evidence="1">
    <location>
        <begin position="223"/>
        <end position="241"/>
    </location>
</feature>
<feature type="transmembrane region" description="Helical" evidence="1">
    <location>
        <begin position="86"/>
        <end position="110"/>
    </location>
</feature>
<keyword evidence="1" id="KW-0812">Transmembrane</keyword>
<evidence type="ECO:0000313" key="2">
    <source>
        <dbReference type="EMBL" id="KAF0700540.1"/>
    </source>
</evidence>
<accession>A0A485KLJ3</accession>
<dbReference type="AlphaFoldDB" id="A0A485KLJ3"/>
<name>A0A485KLJ3_9STRA</name>
<sequence>MGAWAIKKATNSDLSCVIFAIKWFLVYKGLYSLFRLIVFCFVMREFLTGSTEWAVLDNLHDATGTRLLTKDDDQRSPQEVPLHVSFFSLVGDTSNLGASMWMFILFIELIRLGRRSMDRGKELEDRVRRCYMYTISAILAIYFTVLAVYLATYYYNDVDHADERHAFLATRSSLSRIMTFAMQLVSTLAGVAGLVILRGRGEQVVSTGGQVSQSPLYNRIKRIVIVDIIFLLPFAIAMIMLEHYSADASAAIGPTVVADVVGAMSILYYASGFVLALILAGSQECCATMCMCHADDTDPSVLGSARAPLVNPVFVNTDIEASSALWGRLGSAMHDAQELHDHLLRSLLVAHNGYEITTAGDSFQLAFHTIEDAIAYCLDVQEQLLTLRWPKALATMNGSRTVVVDSKSALKKAPFLFHGLRVRMGIHASSDKDQLFKQTHPVTYKTNYVGLSELIGREVSDLGHGGQIVITAPVAKWLREAQASQSEWAETHPCIMRELGVYRVKDLKIDLGVAYIVPHSLRDRIRFFTPLDNVEDKDEYTRRSSTAYDLLISPKDVVHII</sequence>
<dbReference type="InterPro" id="IPR029787">
    <property type="entry name" value="Nucleotide_cyclase"/>
</dbReference>
<dbReference type="EMBL" id="VJMH01005118">
    <property type="protein sequence ID" value="KAF0700540.1"/>
    <property type="molecule type" value="Genomic_DNA"/>
</dbReference>
<organism evidence="3 4">
    <name type="scientific">Aphanomyces stellatus</name>
    <dbReference type="NCBI Taxonomy" id="120398"/>
    <lineage>
        <taxon>Eukaryota</taxon>
        <taxon>Sar</taxon>
        <taxon>Stramenopiles</taxon>
        <taxon>Oomycota</taxon>
        <taxon>Saprolegniomycetes</taxon>
        <taxon>Saprolegniales</taxon>
        <taxon>Verrucalvaceae</taxon>
        <taxon>Aphanomyces</taxon>
    </lineage>
</organism>
<dbReference type="PANTHER" id="PTHR43081:SF1">
    <property type="entry name" value="ADENYLATE CYCLASE, TERMINAL-DIFFERENTIATION SPECIFIC"/>
    <property type="match status" value="1"/>
</dbReference>
<feature type="transmembrane region" description="Helical" evidence="1">
    <location>
        <begin position="175"/>
        <end position="197"/>
    </location>
</feature>
<keyword evidence="4" id="KW-1185">Reference proteome</keyword>
<feature type="transmembrane region" description="Helical" evidence="1">
    <location>
        <begin position="131"/>
        <end position="155"/>
    </location>
</feature>
<keyword evidence="1" id="KW-1133">Transmembrane helix</keyword>
<evidence type="ECO:0000256" key="1">
    <source>
        <dbReference type="SAM" id="Phobius"/>
    </source>
</evidence>
<feature type="transmembrane region" description="Helical" evidence="1">
    <location>
        <begin position="261"/>
        <end position="281"/>
    </location>
</feature>
<proteinExistence type="predicted"/>